<feature type="transmembrane region" description="Helical" evidence="1">
    <location>
        <begin position="75"/>
        <end position="93"/>
    </location>
</feature>
<sequence>MLELINKYRKSFWKPKTMFYLGMITIIPFLILAVASYFEWGLLGMFDDWIGREVHDERESLLTVLFTLITRVGDGWFVAMFTLIVSTVILFKFKNKWLSIWYFLTVALGAGVLNQLLKAVFRRERPSEVEHLISQGGYSFPSGHAMGSMIVYGAVIFLFIRLARKKITYLAATAVFGALIVLIGVSRVYLGVHYPSDIVGGYSVGLMWLAFSIGMYGLSLTKRPEMERLEE</sequence>
<feature type="transmembrane region" description="Helical" evidence="1">
    <location>
        <begin position="198"/>
        <end position="218"/>
    </location>
</feature>
<dbReference type="SMART" id="SM00014">
    <property type="entry name" value="acidPPc"/>
    <property type="match status" value="1"/>
</dbReference>
<proteinExistence type="predicted"/>
<dbReference type="EMBL" id="FOSJ01000023">
    <property type="protein sequence ID" value="SFK32283.1"/>
    <property type="molecule type" value="Genomic_DNA"/>
</dbReference>
<dbReference type="PANTHER" id="PTHR14969">
    <property type="entry name" value="SPHINGOSINE-1-PHOSPHATE PHOSPHOHYDROLASE"/>
    <property type="match status" value="1"/>
</dbReference>
<reference evidence="4" key="1">
    <citation type="submission" date="2016-10" db="EMBL/GenBank/DDBJ databases">
        <authorList>
            <person name="Varghese N."/>
            <person name="Submissions S."/>
        </authorList>
    </citation>
    <scope>NUCLEOTIDE SEQUENCE [LARGE SCALE GENOMIC DNA]</scope>
    <source>
        <strain evidence="4">DSM 16108</strain>
    </source>
</reference>
<protein>
    <submittedName>
        <fullName evidence="3">Undecaprenyl-diphosphatase</fullName>
    </submittedName>
</protein>
<dbReference type="InterPro" id="IPR000326">
    <property type="entry name" value="PAP2/HPO"/>
</dbReference>
<evidence type="ECO:0000313" key="3">
    <source>
        <dbReference type="EMBL" id="SFK32283.1"/>
    </source>
</evidence>
<keyword evidence="1" id="KW-0812">Transmembrane</keyword>
<name>A0A1I3YKJ1_9LACT</name>
<dbReference type="PANTHER" id="PTHR14969:SF13">
    <property type="entry name" value="AT30094P"/>
    <property type="match status" value="1"/>
</dbReference>
<accession>A0A1I3YKJ1</accession>
<organism evidence="3 4">
    <name type="scientific">Marinilactibacillus piezotolerans</name>
    <dbReference type="NCBI Taxonomy" id="258723"/>
    <lineage>
        <taxon>Bacteria</taxon>
        <taxon>Bacillati</taxon>
        <taxon>Bacillota</taxon>
        <taxon>Bacilli</taxon>
        <taxon>Lactobacillales</taxon>
        <taxon>Carnobacteriaceae</taxon>
        <taxon>Marinilactibacillus</taxon>
    </lineage>
</organism>
<evidence type="ECO:0000256" key="1">
    <source>
        <dbReference type="SAM" id="Phobius"/>
    </source>
</evidence>
<keyword evidence="1" id="KW-1133">Transmembrane helix</keyword>
<dbReference type="Pfam" id="PF01569">
    <property type="entry name" value="PAP2"/>
    <property type="match status" value="1"/>
</dbReference>
<evidence type="ECO:0000259" key="2">
    <source>
        <dbReference type="SMART" id="SM00014"/>
    </source>
</evidence>
<feature type="transmembrane region" description="Helical" evidence="1">
    <location>
        <begin position="167"/>
        <end position="192"/>
    </location>
</feature>
<keyword evidence="4" id="KW-1185">Reference proteome</keyword>
<dbReference type="RefSeq" id="WP_083540467.1">
    <property type="nucleotide sequence ID" value="NZ_FOSJ01000023.1"/>
</dbReference>
<feature type="transmembrane region" description="Helical" evidence="1">
    <location>
        <begin position="141"/>
        <end position="160"/>
    </location>
</feature>
<evidence type="ECO:0000313" key="4">
    <source>
        <dbReference type="Proteomes" id="UP000199589"/>
    </source>
</evidence>
<feature type="transmembrane region" description="Helical" evidence="1">
    <location>
        <begin position="20"/>
        <end position="38"/>
    </location>
</feature>
<dbReference type="AlphaFoldDB" id="A0A1I3YKJ1"/>
<dbReference type="OrthoDB" id="9789113at2"/>
<dbReference type="CDD" id="cd03392">
    <property type="entry name" value="PAP2_like_2"/>
    <property type="match status" value="1"/>
</dbReference>
<dbReference type="Proteomes" id="UP000199589">
    <property type="component" value="Unassembled WGS sequence"/>
</dbReference>
<feature type="transmembrane region" description="Helical" evidence="1">
    <location>
        <begin position="100"/>
        <end position="121"/>
    </location>
</feature>
<keyword evidence="1" id="KW-0472">Membrane</keyword>
<dbReference type="SUPFAM" id="SSF48317">
    <property type="entry name" value="Acid phosphatase/Vanadium-dependent haloperoxidase"/>
    <property type="match status" value="1"/>
</dbReference>
<feature type="domain" description="Phosphatidic acid phosphatase type 2/haloperoxidase" evidence="2">
    <location>
        <begin position="98"/>
        <end position="213"/>
    </location>
</feature>
<gene>
    <name evidence="3" type="ORF">SAMN04488569_102313</name>
</gene>
<dbReference type="Gene3D" id="1.20.144.10">
    <property type="entry name" value="Phosphatidic acid phosphatase type 2/haloperoxidase"/>
    <property type="match status" value="2"/>
</dbReference>
<dbReference type="InterPro" id="IPR036938">
    <property type="entry name" value="PAP2/HPO_sf"/>
</dbReference>